<evidence type="ECO:0000256" key="3">
    <source>
        <dbReference type="ARBA" id="ARBA00022490"/>
    </source>
</evidence>
<dbReference type="SUPFAM" id="SSF75620">
    <property type="entry name" value="Release factor"/>
    <property type="match status" value="1"/>
</dbReference>
<dbReference type="InterPro" id="IPR005139">
    <property type="entry name" value="PCRF"/>
</dbReference>
<dbReference type="Pfam" id="PF03462">
    <property type="entry name" value="PCRF"/>
    <property type="match status" value="1"/>
</dbReference>
<dbReference type="PROSITE" id="PS50126">
    <property type="entry name" value="S1"/>
    <property type="match status" value="1"/>
</dbReference>
<dbReference type="InterPro" id="IPR025249">
    <property type="entry name" value="TF_NusA_KH_1st"/>
</dbReference>
<dbReference type="Pfam" id="PF00472">
    <property type="entry name" value="RF-1"/>
    <property type="match status" value="1"/>
</dbReference>
<keyword evidence="3" id="KW-0963">Cytoplasm</keyword>
<dbReference type="InterPro" id="IPR000352">
    <property type="entry name" value="Pep_chain_release_fac_I"/>
</dbReference>
<dbReference type="Gene3D" id="3.30.70.1660">
    <property type="match status" value="1"/>
</dbReference>
<keyword evidence="4" id="KW-0694">RNA-binding</keyword>
<name>A0ABQ5KXY9_9EUKA</name>
<dbReference type="EMBL" id="BQXS01004477">
    <property type="protein sequence ID" value="GKT37310.1"/>
    <property type="molecule type" value="Genomic_DNA"/>
</dbReference>
<evidence type="ECO:0000256" key="5">
    <source>
        <dbReference type="ARBA" id="ARBA00023015"/>
    </source>
</evidence>
<evidence type="ECO:0000256" key="6">
    <source>
        <dbReference type="ARBA" id="ARBA00023163"/>
    </source>
</evidence>
<dbReference type="Proteomes" id="UP001057375">
    <property type="component" value="Unassembled WGS sequence"/>
</dbReference>
<feature type="non-terminal residue" evidence="8">
    <location>
        <position position="489"/>
    </location>
</feature>
<keyword evidence="5" id="KW-0805">Transcription regulation</keyword>
<dbReference type="Pfam" id="PF13184">
    <property type="entry name" value="KH_NusA_1st"/>
    <property type="match status" value="1"/>
</dbReference>
<evidence type="ECO:0000313" key="9">
    <source>
        <dbReference type="Proteomes" id="UP001057375"/>
    </source>
</evidence>
<organism evidence="8 9">
    <name type="scientific">Aduncisulcus paluster</name>
    <dbReference type="NCBI Taxonomy" id="2918883"/>
    <lineage>
        <taxon>Eukaryota</taxon>
        <taxon>Metamonada</taxon>
        <taxon>Carpediemonas-like organisms</taxon>
        <taxon>Aduncisulcus</taxon>
    </lineage>
</organism>
<evidence type="ECO:0000259" key="7">
    <source>
        <dbReference type="PROSITE" id="PS50126"/>
    </source>
</evidence>
<keyword evidence="2" id="KW-0806">Transcription termination</keyword>
<dbReference type="PANTHER" id="PTHR22648">
    <property type="entry name" value="TRANSCRIPTION TERMINATION FACTOR NUSA"/>
    <property type="match status" value="1"/>
</dbReference>
<dbReference type="Gene3D" id="2.40.50.140">
    <property type="entry name" value="Nucleic acid-binding proteins"/>
    <property type="match status" value="1"/>
</dbReference>
<dbReference type="SUPFAM" id="SSF69705">
    <property type="entry name" value="Transcription factor NusA, N-terminal domain"/>
    <property type="match status" value="1"/>
</dbReference>
<evidence type="ECO:0000256" key="2">
    <source>
        <dbReference type="ARBA" id="ARBA00022472"/>
    </source>
</evidence>
<dbReference type="InterPro" id="IPR015946">
    <property type="entry name" value="KH_dom-like_a/b"/>
</dbReference>
<comment type="similarity">
    <text evidence="1">Belongs to the prokaryotic/mitochondrial release factor family.</text>
</comment>
<dbReference type="Pfam" id="PF08529">
    <property type="entry name" value="NusA_N"/>
    <property type="match status" value="1"/>
</dbReference>
<reference evidence="8" key="1">
    <citation type="submission" date="2022-03" db="EMBL/GenBank/DDBJ databases">
        <title>Draft genome sequence of Aduncisulcus paluster, a free-living microaerophilic Fornicata.</title>
        <authorList>
            <person name="Yuyama I."/>
            <person name="Kume K."/>
            <person name="Tamura T."/>
            <person name="Inagaki Y."/>
            <person name="Hashimoto T."/>
        </authorList>
    </citation>
    <scope>NUCLEOTIDE SEQUENCE</scope>
    <source>
        <strain evidence="8">NY0171</strain>
    </source>
</reference>
<dbReference type="InterPro" id="IPR036555">
    <property type="entry name" value="NusA_N_sf"/>
</dbReference>
<dbReference type="InterPro" id="IPR013735">
    <property type="entry name" value="TF_NusA_N"/>
</dbReference>
<evidence type="ECO:0000256" key="1">
    <source>
        <dbReference type="ARBA" id="ARBA00010835"/>
    </source>
</evidence>
<dbReference type="SMART" id="SM00316">
    <property type="entry name" value="S1"/>
    <property type="match status" value="1"/>
</dbReference>
<proteinExistence type="inferred from homology"/>
<dbReference type="SUPFAM" id="SSF54814">
    <property type="entry name" value="Prokaryotic type KH domain (KH-domain type II)"/>
    <property type="match status" value="1"/>
</dbReference>
<evidence type="ECO:0000313" key="8">
    <source>
        <dbReference type="EMBL" id="GKT37310.1"/>
    </source>
</evidence>
<feature type="domain" description="S1 motif" evidence="7">
    <location>
        <begin position="323"/>
        <end position="387"/>
    </location>
</feature>
<keyword evidence="6" id="KW-0804">Transcription</keyword>
<dbReference type="Gene3D" id="3.30.160.20">
    <property type="match status" value="1"/>
</dbReference>
<accession>A0ABQ5KXY9</accession>
<dbReference type="PANTHER" id="PTHR22648:SF0">
    <property type="entry name" value="TRANSCRIPTION TERMINATION_ANTITERMINATION PROTEIN NUSA"/>
    <property type="match status" value="1"/>
</dbReference>
<dbReference type="Gene3D" id="3.30.300.20">
    <property type="match status" value="1"/>
</dbReference>
<evidence type="ECO:0000256" key="4">
    <source>
        <dbReference type="ARBA" id="ARBA00022884"/>
    </source>
</evidence>
<sequence length="489" mass="54521">MFRAYIKFAENEGWKTEIMNSSESEAGGYKEMVFLVKGESVYSKMKFEAGVHRVQRVPATETQGRVHTSAITVAIIPEVDDVEIDIRSEDLKIDTMRASGNGGQSVNTTDSAIRITHLPTGLVVTNQDQKSQHKNKDKAMKVLKARLFDMQEQERMDKEGADRKAQVGSGDRNSIAYEKGLKISDVENALKESLIKTAEKMQDDSLIYEAEIDRENKELKLAQKIEVVANDDIKLTGEARVEQNEWEKENGVEGKLINPENFLSVEEAKEIDSDLDIGDFLSYDLEFESMGRNAATILFSNLEYKLQRFTEDNLFNKYNDQVGDTISSVVTRVDSNDNTFIEIGEVKGILPRKNRIKGETFKVGDALRAVVKGVNIDKQHGLIVEVSRTSPKYLESLLALEVPELKDEKIIIEASARIPGSRAKIALSTIEANIDPIGAIVGVKGVRINSVSEQLNGENIDCIEYTPILEMFVARALSPAIVKSVKVEK</sequence>
<dbReference type="InterPro" id="IPR045853">
    <property type="entry name" value="Pep_chain_release_fac_I_sf"/>
</dbReference>
<dbReference type="InterPro" id="IPR030842">
    <property type="entry name" value="TF_NusA_bacterial"/>
</dbReference>
<dbReference type="SUPFAM" id="SSF50249">
    <property type="entry name" value="Nucleic acid-binding proteins"/>
    <property type="match status" value="1"/>
</dbReference>
<dbReference type="InterPro" id="IPR009019">
    <property type="entry name" value="KH_sf_prok-type"/>
</dbReference>
<keyword evidence="9" id="KW-1185">Reference proteome</keyword>
<dbReference type="PROSITE" id="PS00745">
    <property type="entry name" value="RF_PROK_I"/>
    <property type="match status" value="1"/>
</dbReference>
<protein>
    <submittedName>
        <fullName evidence="8">Peptide chain release factor 1</fullName>
    </submittedName>
</protein>
<dbReference type="Gene3D" id="3.30.1480.10">
    <property type="entry name" value="NusA, N-terminal domain"/>
    <property type="match status" value="1"/>
</dbReference>
<comment type="caution">
    <text evidence="8">The sequence shown here is derived from an EMBL/GenBank/DDBJ whole genome shotgun (WGS) entry which is preliminary data.</text>
</comment>
<dbReference type="InterPro" id="IPR012340">
    <property type="entry name" value="NA-bd_OB-fold"/>
</dbReference>
<gene>
    <name evidence="8" type="ORF">ADUPG1_003298</name>
</gene>
<dbReference type="InterPro" id="IPR003029">
    <property type="entry name" value="S1_domain"/>
</dbReference>